<protein>
    <recommendedName>
        <fullName evidence="2">DNA-directed RNA polymerase</fullName>
        <ecNumber evidence="2">2.7.7.6</ecNumber>
    </recommendedName>
</protein>
<accession>A0AA35XDP6</accession>
<dbReference type="HAMAP" id="MF_00366">
    <property type="entry name" value="RNApol_bact_RpoZ"/>
    <property type="match status" value="1"/>
</dbReference>
<dbReference type="Pfam" id="PF01192">
    <property type="entry name" value="RNA_pol_Rpb6"/>
    <property type="match status" value="1"/>
</dbReference>
<dbReference type="GO" id="GO:0003899">
    <property type="term" value="F:DNA-directed RNA polymerase activity"/>
    <property type="evidence" value="ECO:0007669"/>
    <property type="project" value="UniProtKB-EC"/>
</dbReference>
<evidence type="ECO:0000256" key="1">
    <source>
        <dbReference type="ARBA" id="ARBA00006711"/>
    </source>
</evidence>
<comment type="similarity">
    <text evidence="1">Belongs to the RNA polymerase subunit omega family.</text>
</comment>
<name>A0AA35XDP6_GEOBA</name>
<dbReference type="EMBL" id="CASHTH010003672">
    <property type="protein sequence ID" value="CAI8047665.1"/>
    <property type="molecule type" value="Genomic_DNA"/>
</dbReference>
<reference evidence="9" key="1">
    <citation type="submission" date="2023-03" db="EMBL/GenBank/DDBJ databases">
        <authorList>
            <person name="Steffen K."/>
            <person name="Cardenas P."/>
        </authorList>
    </citation>
    <scope>NUCLEOTIDE SEQUENCE</scope>
</reference>
<comment type="caution">
    <text evidence="9">The sequence shown here is derived from an EMBL/GenBank/DDBJ whole genome shotgun (WGS) entry which is preliminary data.</text>
</comment>
<dbReference type="SUPFAM" id="SSF63562">
    <property type="entry name" value="RPB6/omega subunit-like"/>
    <property type="match status" value="1"/>
</dbReference>
<keyword evidence="10" id="KW-1185">Reference proteome</keyword>
<organism evidence="9 10">
    <name type="scientific">Geodia barretti</name>
    <name type="common">Barrett's horny sponge</name>
    <dbReference type="NCBI Taxonomy" id="519541"/>
    <lineage>
        <taxon>Eukaryota</taxon>
        <taxon>Metazoa</taxon>
        <taxon>Porifera</taxon>
        <taxon>Demospongiae</taxon>
        <taxon>Heteroscleromorpha</taxon>
        <taxon>Tetractinellida</taxon>
        <taxon>Astrophorina</taxon>
        <taxon>Geodiidae</taxon>
        <taxon>Geodia</taxon>
    </lineage>
</organism>
<dbReference type="SMART" id="SM01409">
    <property type="entry name" value="RNA_pol_Rpb6"/>
    <property type="match status" value="1"/>
</dbReference>
<dbReference type="Gene3D" id="3.90.940.10">
    <property type="match status" value="1"/>
</dbReference>
<feature type="region of interest" description="Disordered" evidence="8">
    <location>
        <begin position="60"/>
        <end position="115"/>
    </location>
</feature>
<sequence>MPLIYLEDILEQGGNKYLAVNIAAKRAREINAENSLPMLVANAEKPVTAAIDELKLGRIAHEESDKPEELLEESPFPSMDSEEDEEVETLEELQPTEEVYDEDDVTDPDEAEEGL</sequence>
<evidence type="ECO:0000256" key="7">
    <source>
        <dbReference type="ARBA" id="ARBA00048552"/>
    </source>
</evidence>
<feature type="compositionally biased region" description="Acidic residues" evidence="8">
    <location>
        <begin position="80"/>
        <end position="115"/>
    </location>
</feature>
<gene>
    <name evidence="9" type="ORF">GBAR_LOCUS26368</name>
</gene>
<dbReference type="GO" id="GO:0003677">
    <property type="term" value="F:DNA binding"/>
    <property type="evidence" value="ECO:0007669"/>
    <property type="project" value="InterPro"/>
</dbReference>
<keyword evidence="6" id="KW-0804">Transcription</keyword>
<dbReference type="Proteomes" id="UP001174909">
    <property type="component" value="Unassembled WGS sequence"/>
</dbReference>
<dbReference type="InterPro" id="IPR003716">
    <property type="entry name" value="DNA-dir_RNA_pol_omega"/>
</dbReference>
<evidence type="ECO:0000313" key="10">
    <source>
        <dbReference type="Proteomes" id="UP001174909"/>
    </source>
</evidence>
<comment type="catalytic activity">
    <reaction evidence="7">
        <text>RNA(n) + a ribonucleoside 5'-triphosphate = RNA(n+1) + diphosphate</text>
        <dbReference type="Rhea" id="RHEA:21248"/>
        <dbReference type="Rhea" id="RHEA-COMP:14527"/>
        <dbReference type="Rhea" id="RHEA-COMP:17342"/>
        <dbReference type="ChEBI" id="CHEBI:33019"/>
        <dbReference type="ChEBI" id="CHEBI:61557"/>
        <dbReference type="ChEBI" id="CHEBI:140395"/>
        <dbReference type="EC" id="2.7.7.6"/>
    </reaction>
</comment>
<dbReference type="PANTHER" id="PTHR34476">
    <property type="entry name" value="DNA-DIRECTED RNA POLYMERASE SUBUNIT OMEGA"/>
    <property type="match status" value="1"/>
</dbReference>
<keyword evidence="4" id="KW-0808">Transferase</keyword>
<evidence type="ECO:0000256" key="6">
    <source>
        <dbReference type="ARBA" id="ARBA00023163"/>
    </source>
</evidence>
<evidence type="ECO:0000256" key="2">
    <source>
        <dbReference type="ARBA" id="ARBA00012418"/>
    </source>
</evidence>
<dbReference type="GO" id="GO:0006351">
    <property type="term" value="P:DNA-templated transcription"/>
    <property type="evidence" value="ECO:0007669"/>
    <property type="project" value="InterPro"/>
</dbReference>
<dbReference type="AlphaFoldDB" id="A0AA35XDP6"/>
<keyword evidence="3" id="KW-0240">DNA-directed RNA polymerase</keyword>
<dbReference type="GO" id="GO:0000428">
    <property type="term" value="C:DNA-directed RNA polymerase complex"/>
    <property type="evidence" value="ECO:0007669"/>
    <property type="project" value="UniProtKB-KW"/>
</dbReference>
<feature type="compositionally biased region" description="Basic and acidic residues" evidence="8">
    <location>
        <begin position="60"/>
        <end position="69"/>
    </location>
</feature>
<evidence type="ECO:0000256" key="5">
    <source>
        <dbReference type="ARBA" id="ARBA00022695"/>
    </source>
</evidence>
<dbReference type="InterPro" id="IPR036161">
    <property type="entry name" value="RPB6/omega-like_sf"/>
</dbReference>
<dbReference type="NCBIfam" id="TIGR00690">
    <property type="entry name" value="rpoZ"/>
    <property type="match status" value="1"/>
</dbReference>
<dbReference type="PANTHER" id="PTHR34476:SF1">
    <property type="entry name" value="DNA-DIRECTED RNA POLYMERASE SUBUNIT OMEGA"/>
    <property type="match status" value="1"/>
</dbReference>
<dbReference type="EC" id="2.7.7.6" evidence="2"/>
<evidence type="ECO:0000256" key="8">
    <source>
        <dbReference type="SAM" id="MobiDB-lite"/>
    </source>
</evidence>
<evidence type="ECO:0000256" key="4">
    <source>
        <dbReference type="ARBA" id="ARBA00022679"/>
    </source>
</evidence>
<evidence type="ECO:0000313" key="9">
    <source>
        <dbReference type="EMBL" id="CAI8047665.1"/>
    </source>
</evidence>
<proteinExistence type="inferred from homology"/>
<evidence type="ECO:0000256" key="3">
    <source>
        <dbReference type="ARBA" id="ARBA00022478"/>
    </source>
</evidence>
<keyword evidence="5" id="KW-0548">Nucleotidyltransferase</keyword>
<dbReference type="InterPro" id="IPR006110">
    <property type="entry name" value="Pol_omega/Rpo6/RPB6"/>
</dbReference>